<evidence type="ECO:0000256" key="5">
    <source>
        <dbReference type="ARBA" id="ARBA00023242"/>
    </source>
</evidence>
<protein>
    <submittedName>
        <fullName evidence="6">16355_t:CDS:1</fullName>
    </submittedName>
</protein>
<dbReference type="GO" id="GO:0005634">
    <property type="term" value="C:nucleus"/>
    <property type="evidence" value="ECO:0007669"/>
    <property type="project" value="UniProtKB-SubCell"/>
</dbReference>
<dbReference type="EMBL" id="CAJVPQ010028478">
    <property type="protein sequence ID" value="CAG8773132.1"/>
    <property type="molecule type" value="Genomic_DNA"/>
</dbReference>
<dbReference type="PANTHER" id="PTHR46481:SF10">
    <property type="entry name" value="ZINC FINGER BED DOMAIN-CONTAINING PROTEIN 39"/>
    <property type="match status" value="1"/>
</dbReference>
<keyword evidence="7" id="KW-1185">Reference proteome</keyword>
<keyword evidence="3" id="KW-0863">Zinc-finger</keyword>
<dbReference type="SUPFAM" id="SSF140996">
    <property type="entry name" value="Hermes dimerisation domain"/>
    <property type="match status" value="1"/>
</dbReference>
<gene>
    <name evidence="6" type="ORF">FCALED_LOCUS17664</name>
</gene>
<feature type="non-terminal residue" evidence="6">
    <location>
        <position position="1"/>
    </location>
</feature>
<evidence type="ECO:0000256" key="3">
    <source>
        <dbReference type="ARBA" id="ARBA00022771"/>
    </source>
</evidence>
<feature type="non-terminal residue" evidence="6">
    <location>
        <position position="165"/>
    </location>
</feature>
<evidence type="ECO:0000313" key="6">
    <source>
        <dbReference type="EMBL" id="CAG8773132.1"/>
    </source>
</evidence>
<accession>A0A9N9JF06</accession>
<comment type="caution">
    <text evidence="6">The sequence shown here is derived from an EMBL/GenBank/DDBJ whole genome shotgun (WGS) entry which is preliminary data.</text>
</comment>
<dbReference type="OrthoDB" id="2430648at2759"/>
<evidence type="ECO:0000256" key="1">
    <source>
        <dbReference type="ARBA" id="ARBA00004123"/>
    </source>
</evidence>
<evidence type="ECO:0000313" key="7">
    <source>
        <dbReference type="Proteomes" id="UP000789570"/>
    </source>
</evidence>
<evidence type="ECO:0000256" key="2">
    <source>
        <dbReference type="ARBA" id="ARBA00022723"/>
    </source>
</evidence>
<keyword evidence="2" id="KW-0479">Metal-binding</keyword>
<comment type="subcellular location">
    <subcellularLocation>
        <location evidence="1">Nucleus</location>
    </subcellularLocation>
</comment>
<dbReference type="InterPro" id="IPR052035">
    <property type="entry name" value="ZnF_BED_domain_contain"/>
</dbReference>
<proteinExistence type="predicted"/>
<dbReference type="Proteomes" id="UP000789570">
    <property type="component" value="Unassembled WGS sequence"/>
</dbReference>
<sequence>RSILGEKDANNPQVLVDNVEQESRLANLSNDTNNKQSFIWNYLEKLPSTEKYKKRVKCLVKISGQPCGHIMGSDGSTGNFIFHLAKHRITRDSDLSQNNENVDETQNISAKKNRLDRKFVGIIIKDDQPISIRNDEGFREFVKELDPLYELPSDKKTFGHQGAEL</sequence>
<reference evidence="6" key="1">
    <citation type="submission" date="2021-06" db="EMBL/GenBank/DDBJ databases">
        <authorList>
            <person name="Kallberg Y."/>
            <person name="Tangrot J."/>
            <person name="Rosling A."/>
        </authorList>
    </citation>
    <scope>NUCLEOTIDE SEQUENCE</scope>
    <source>
        <strain evidence="6">UK204</strain>
    </source>
</reference>
<evidence type="ECO:0000256" key="4">
    <source>
        <dbReference type="ARBA" id="ARBA00022833"/>
    </source>
</evidence>
<keyword evidence="5" id="KW-0539">Nucleus</keyword>
<name>A0A9N9JF06_9GLOM</name>
<dbReference type="PANTHER" id="PTHR46481">
    <property type="entry name" value="ZINC FINGER BED DOMAIN-CONTAINING PROTEIN 4"/>
    <property type="match status" value="1"/>
</dbReference>
<dbReference type="GO" id="GO:0008270">
    <property type="term" value="F:zinc ion binding"/>
    <property type="evidence" value="ECO:0007669"/>
    <property type="project" value="UniProtKB-KW"/>
</dbReference>
<organism evidence="6 7">
    <name type="scientific">Funneliformis caledonium</name>
    <dbReference type="NCBI Taxonomy" id="1117310"/>
    <lineage>
        <taxon>Eukaryota</taxon>
        <taxon>Fungi</taxon>
        <taxon>Fungi incertae sedis</taxon>
        <taxon>Mucoromycota</taxon>
        <taxon>Glomeromycotina</taxon>
        <taxon>Glomeromycetes</taxon>
        <taxon>Glomerales</taxon>
        <taxon>Glomeraceae</taxon>
        <taxon>Funneliformis</taxon>
    </lineage>
</organism>
<dbReference type="AlphaFoldDB" id="A0A9N9JF06"/>
<keyword evidence="4" id="KW-0862">Zinc</keyword>